<dbReference type="PIRSF" id="PIRSF005962">
    <property type="entry name" value="Pept_M20D_amidohydro"/>
    <property type="match status" value="1"/>
</dbReference>
<reference evidence="4 5" key="1">
    <citation type="journal article" date="2013" name="Genome Announc.">
        <title>Complete Genome Sequence of the Porcine Strain Brachyspira pilosicoli P43/6/78(T.).</title>
        <authorList>
            <person name="Lin C."/>
            <person name="den Bakker H.C."/>
            <person name="Suzuki H."/>
            <person name="Lefebure T."/>
            <person name="Ponnala L."/>
            <person name="Sun Q."/>
            <person name="Stanhope M.J."/>
            <person name="Wiedmann M."/>
            <person name="Duhamel G.E."/>
        </authorList>
    </citation>
    <scope>NUCLEOTIDE SEQUENCE [LARGE SCALE GENOMIC DNA]</scope>
    <source>
        <strain evidence="4 5">P43/6/78</strain>
    </source>
</reference>
<proteinExistence type="predicted"/>
<dbReference type="Proteomes" id="UP000010793">
    <property type="component" value="Chromosome"/>
</dbReference>
<dbReference type="PANTHER" id="PTHR11014">
    <property type="entry name" value="PEPTIDASE M20 FAMILY MEMBER"/>
    <property type="match status" value="1"/>
</dbReference>
<dbReference type="CDD" id="cd03886">
    <property type="entry name" value="M20_Acy1"/>
    <property type="match status" value="1"/>
</dbReference>
<evidence type="ECO:0000259" key="3">
    <source>
        <dbReference type="Pfam" id="PF07687"/>
    </source>
</evidence>
<feature type="binding site" evidence="2">
    <location>
        <position position="355"/>
    </location>
    <ligand>
        <name>Mn(2+)</name>
        <dbReference type="ChEBI" id="CHEBI:29035"/>
        <label>2</label>
    </ligand>
</feature>
<evidence type="ECO:0000313" key="4">
    <source>
        <dbReference type="EMBL" id="AGA66523.1"/>
    </source>
</evidence>
<accession>A0A3B6VKT4</accession>
<keyword evidence="5" id="KW-1185">Reference proteome</keyword>
<dbReference type="SUPFAM" id="SSF53187">
    <property type="entry name" value="Zn-dependent exopeptidases"/>
    <property type="match status" value="1"/>
</dbReference>
<comment type="cofactor">
    <cofactor evidence="2">
        <name>Mn(2+)</name>
        <dbReference type="ChEBI" id="CHEBI:29035"/>
    </cofactor>
    <text evidence="2">The Mn(2+) ion enhances activity.</text>
</comment>
<dbReference type="AlphaFoldDB" id="A0A3B6VKT4"/>
<dbReference type="InterPro" id="IPR011650">
    <property type="entry name" value="Peptidase_M20_dimer"/>
</dbReference>
<feature type="binding site" evidence="2">
    <location>
        <position position="157"/>
    </location>
    <ligand>
        <name>Mn(2+)</name>
        <dbReference type="ChEBI" id="CHEBI:29035"/>
        <label>2</label>
    </ligand>
</feature>
<sequence length="384" mass="41882">MDNKKLNDMIVSMRRELHQIPEIGTDLPQTKKYVIDKLKSLGLEVKECSLDSGIVCDIGNVNSGNIVAIRADMDGLPIVEETGVEYASKNGNMHACGHDAHTACLLGTAHYLLENKDRLKNGAVRLVFQTAEEISKGANNLIKDGLLDGVSAIVGTHIGTIATDVPSGEFVLQGGPLMASNDKFVIKVIGKGSHGAYPHSGVDPVLTASQIIQGIYNIKSREIIATDPTVISICIVNGGSQYNIIPSEVNIEGTFRTFSEENRKFIGNRIKEISQSIAIANRAKAEVNMEWGCPPVINNDQIANELSEVCKELGFKKSAPFTPSMGGEDFAEYQHKMPGVFIFFSTMTEKNIPHHNSKFEIDESKLYQPSILMSEWAIKHLGGK</sequence>
<dbReference type="RefSeq" id="WP_013244683.1">
    <property type="nucleotide sequence ID" value="NC_019908.1"/>
</dbReference>
<dbReference type="Pfam" id="PF01546">
    <property type="entry name" value="Peptidase_M20"/>
    <property type="match status" value="1"/>
</dbReference>
<keyword evidence="1 4" id="KW-0378">Hydrolase</keyword>
<dbReference type="SUPFAM" id="SSF55031">
    <property type="entry name" value="Bacterial exopeptidase dimerisation domain"/>
    <property type="match status" value="1"/>
</dbReference>
<evidence type="ECO:0000313" key="5">
    <source>
        <dbReference type="Proteomes" id="UP000010793"/>
    </source>
</evidence>
<dbReference type="NCBIfam" id="TIGR01891">
    <property type="entry name" value="amidohydrolases"/>
    <property type="match status" value="1"/>
</dbReference>
<keyword evidence="2" id="KW-0479">Metal-binding</keyword>
<dbReference type="InterPro" id="IPR036264">
    <property type="entry name" value="Bact_exopeptidase_dim_dom"/>
</dbReference>
<dbReference type="GO" id="GO:0050118">
    <property type="term" value="F:N-acetyldiaminopimelate deacetylase activity"/>
    <property type="evidence" value="ECO:0007669"/>
    <property type="project" value="UniProtKB-ARBA"/>
</dbReference>
<keyword evidence="2" id="KW-0464">Manganese</keyword>
<organism evidence="4 5">
    <name type="scientific">Brachyspira pilosicoli P43/6/78</name>
    <dbReference type="NCBI Taxonomy" id="1042417"/>
    <lineage>
        <taxon>Bacteria</taxon>
        <taxon>Pseudomonadati</taxon>
        <taxon>Spirochaetota</taxon>
        <taxon>Spirochaetia</taxon>
        <taxon>Brachyspirales</taxon>
        <taxon>Brachyspiraceae</taxon>
        <taxon>Brachyspira</taxon>
    </lineage>
</organism>
<dbReference type="EMBL" id="CP002873">
    <property type="protein sequence ID" value="AGA66523.1"/>
    <property type="molecule type" value="Genomic_DNA"/>
</dbReference>
<dbReference type="InterPro" id="IPR017439">
    <property type="entry name" value="Amidohydrolase"/>
</dbReference>
<feature type="binding site" evidence="2">
    <location>
        <position position="96"/>
    </location>
    <ligand>
        <name>Mn(2+)</name>
        <dbReference type="ChEBI" id="CHEBI:29035"/>
        <label>2</label>
    </ligand>
</feature>
<dbReference type="Gene3D" id="3.30.70.360">
    <property type="match status" value="1"/>
</dbReference>
<dbReference type="InterPro" id="IPR002933">
    <property type="entry name" value="Peptidase_M20"/>
</dbReference>
<gene>
    <name evidence="4" type="ORF">BPP43_06415</name>
</gene>
<evidence type="ECO:0000256" key="2">
    <source>
        <dbReference type="PIRSR" id="PIRSR005962-1"/>
    </source>
</evidence>
<name>A0A3B6VKT4_BRAPL</name>
<dbReference type="PANTHER" id="PTHR11014:SF63">
    <property type="entry name" value="METALLOPEPTIDASE, PUTATIVE (AFU_ORTHOLOGUE AFUA_6G09600)-RELATED"/>
    <property type="match status" value="1"/>
</dbReference>
<dbReference type="GO" id="GO:0046872">
    <property type="term" value="F:metal ion binding"/>
    <property type="evidence" value="ECO:0007669"/>
    <property type="project" value="UniProtKB-KW"/>
</dbReference>
<dbReference type="GeneID" id="56440312"/>
<dbReference type="Pfam" id="PF07687">
    <property type="entry name" value="M20_dimer"/>
    <property type="match status" value="1"/>
</dbReference>
<dbReference type="GO" id="GO:0019877">
    <property type="term" value="P:diaminopimelate biosynthetic process"/>
    <property type="evidence" value="ECO:0007669"/>
    <property type="project" value="UniProtKB-ARBA"/>
</dbReference>
<evidence type="ECO:0000256" key="1">
    <source>
        <dbReference type="ARBA" id="ARBA00022801"/>
    </source>
</evidence>
<dbReference type="KEGG" id="bpip:BPP43_06415"/>
<dbReference type="FunFam" id="3.30.70.360:FF:000001">
    <property type="entry name" value="N-acetyldiaminopimelate deacetylase"/>
    <property type="match status" value="1"/>
</dbReference>
<protein>
    <submittedName>
        <fullName evidence="4">N-acyl-L-amino acid amidohydrolase</fullName>
    </submittedName>
</protein>
<dbReference type="Gene3D" id="3.40.630.10">
    <property type="entry name" value="Zn peptidases"/>
    <property type="match status" value="1"/>
</dbReference>
<feature type="binding site" evidence="2">
    <location>
        <position position="133"/>
    </location>
    <ligand>
        <name>Mn(2+)</name>
        <dbReference type="ChEBI" id="CHEBI:29035"/>
        <label>2</label>
    </ligand>
</feature>
<feature type="binding site" evidence="2">
    <location>
        <position position="98"/>
    </location>
    <ligand>
        <name>Mn(2+)</name>
        <dbReference type="ChEBI" id="CHEBI:29035"/>
        <label>2</label>
    </ligand>
</feature>
<feature type="domain" description="Peptidase M20 dimerisation" evidence="3">
    <location>
        <begin position="184"/>
        <end position="277"/>
    </location>
</feature>